<dbReference type="RefSeq" id="WP_219502307.1">
    <property type="nucleotide sequence ID" value="NZ_JAHXDN010000003.1"/>
</dbReference>
<evidence type="ECO:0000256" key="1">
    <source>
        <dbReference type="SAM" id="SignalP"/>
    </source>
</evidence>
<protein>
    <submittedName>
        <fullName evidence="3">YceI family protein</fullName>
    </submittedName>
</protein>
<dbReference type="PANTHER" id="PTHR34406:SF1">
    <property type="entry name" value="PROTEIN YCEI"/>
    <property type="match status" value="1"/>
</dbReference>
<feature type="domain" description="Lipid/polyisoprenoid-binding YceI-like" evidence="2">
    <location>
        <begin position="28"/>
        <end position="195"/>
    </location>
</feature>
<evidence type="ECO:0000259" key="2">
    <source>
        <dbReference type="SMART" id="SM00867"/>
    </source>
</evidence>
<organism evidence="3 4">
    <name type="scientific">Roseobacter insulae</name>
    <dbReference type="NCBI Taxonomy" id="2859783"/>
    <lineage>
        <taxon>Bacteria</taxon>
        <taxon>Pseudomonadati</taxon>
        <taxon>Pseudomonadota</taxon>
        <taxon>Alphaproteobacteria</taxon>
        <taxon>Rhodobacterales</taxon>
        <taxon>Roseobacteraceae</taxon>
        <taxon>Roseobacter</taxon>
    </lineage>
</organism>
<name>A0A9X1JYR2_9RHOB</name>
<keyword evidence="1" id="KW-0732">Signal</keyword>
<dbReference type="Pfam" id="PF04264">
    <property type="entry name" value="YceI"/>
    <property type="match status" value="1"/>
</dbReference>
<dbReference type="EMBL" id="JAHXDN010000003">
    <property type="protein sequence ID" value="MBW4708450.1"/>
    <property type="molecule type" value="Genomic_DNA"/>
</dbReference>
<feature type="signal peptide" evidence="1">
    <location>
        <begin position="1"/>
        <end position="24"/>
    </location>
</feature>
<dbReference type="Proteomes" id="UP001138661">
    <property type="component" value="Unassembled WGS sequence"/>
</dbReference>
<reference evidence="3" key="1">
    <citation type="submission" date="2021-07" db="EMBL/GenBank/DDBJ databases">
        <title>Roseobacter insulae sp. nov., isolated from a tidal flat.</title>
        <authorList>
            <person name="Park S."/>
            <person name="Yoon J.-H."/>
        </authorList>
    </citation>
    <scope>NUCLEOTIDE SEQUENCE</scope>
    <source>
        <strain evidence="3">YSTF-M11</strain>
    </source>
</reference>
<comment type="caution">
    <text evidence="3">The sequence shown here is derived from an EMBL/GenBank/DDBJ whole genome shotgun (WGS) entry which is preliminary data.</text>
</comment>
<gene>
    <name evidence="3" type="ORF">KX928_11715</name>
</gene>
<evidence type="ECO:0000313" key="4">
    <source>
        <dbReference type="Proteomes" id="UP001138661"/>
    </source>
</evidence>
<keyword evidence="4" id="KW-1185">Reference proteome</keyword>
<evidence type="ECO:0000313" key="3">
    <source>
        <dbReference type="EMBL" id="MBW4708450.1"/>
    </source>
</evidence>
<dbReference type="InterPro" id="IPR007372">
    <property type="entry name" value="Lipid/polyisoprenoid-bd_YceI"/>
</dbReference>
<dbReference type="SMART" id="SM00867">
    <property type="entry name" value="YceI"/>
    <property type="match status" value="1"/>
</dbReference>
<sequence>MSLQLSRRLLIASGLATWATTGLAAPQRYDLVKERSRVAFLFKVNGAAQTGTVPVSTADIRVDPRNLAASSADVTADIRRAKTGMLFVTQALLGASVLDAANHPLVRYTSTRIILGRSGRISEGAKIEGQLTLRGATRPLQLAATLTRPPGSAPDDLSVLNIRLNGTLSRRDFGATGYPNLVDDTVALDINAEIRAQG</sequence>
<proteinExistence type="predicted"/>
<dbReference type="PANTHER" id="PTHR34406">
    <property type="entry name" value="PROTEIN YCEI"/>
    <property type="match status" value="1"/>
</dbReference>
<feature type="chain" id="PRO_5040905509" evidence="1">
    <location>
        <begin position="25"/>
        <end position="198"/>
    </location>
</feature>
<dbReference type="AlphaFoldDB" id="A0A9X1JYR2"/>
<accession>A0A9X1JYR2</accession>